<dbReference type="PANTHER" id="PTHR30106">
    <property type="entry name" value="INNER MEMBRANE PROTEIN YEIH-RELATED"/>
    <property type="match status" value="1"/>
</dbReference>
<dbReference type="RefSeq" id="WP_186774011.1">
    <property type="nucleotide sequence ID" value="NZ_JACOMF010000162.1"/>
</dbReference>
<feature type="transmembrane region" description="Helical" evidence="7">
    <location>
        <begin position="191"/>
        <end position="211"/>
    </location>
</feature>
<dbReference type="AlphaFoldDB" id="A0A9X0R3N0"/>
<keyword evidence="4 7" id="KW-0812">Transmembrane</keyword>
<reference evidence="8" key="1">
    <citation type="submission" date="2020-08" db="EMBL/GenBank/DDBJ databases">
        <authorList>
            <person name="Hu Y."/>
            <person name="Nguyen S.V."/>
            <person name="Li F."/>
            <person name="Fanning S."/>
        </authorList>
    </citation>
    <scope>NUCLEOTIDE SEQUENCE</scope>
    <source>
        <strain evidence="8">SYSU D8009</strain>
    </source>
</reference>
<evidence type="ECO:0000256" key="2">
    <source>
        <dbReference type="ARBA" id="ARBA00007977"/>
    </source>
</evidence>
<evidence type="ECO:0000256" key="5">
    <source>
        <dbReference type="ARBA" id="ARBA00022989"/>
    </source>
</evidence>
<dbReference type="Pfam" id="PF03601">
    <property type="entry name" value="Cons_hypoth698"/>
    <property type="match status" value="1"/>
</dbReference>
<dbReference type="PANTHER" id="PTHR30106:SF2">
    <property type="entry name" value="UPF0324 INNER MEMBRANE PROTEIN YEIH"/>
    <property type="match status" value="1"/>
</dbReference>
<evidence type="ECO:0000256" key="7">
    <source>
        <dbReference type="SAM" id="Phobius"/>
    </source>
</evidence>
<evidence type="ECO:0000256" key="3">
    <source>
        <dbReference type="ARBA" id="ARBA00022475"/>
    </source>
</evidence>
<evidence type="ECO:0000256" key="1">
    <source>
        <dbReference type="ARBA" id="ARBA00004651"/>
    </source>
</evidence>
<feature type="transmembrane region" description="Helical" evidence="7">
    <location>
        <begin position="217"/>
        <end position="236"/>
    </location>
</feature>
<evidence type="ECO:0000313" key="8">
    <source>
        <dbReference type="EMBL" id="MBC4019296.1"/>
    </source>
</evidence>
<keyword evidence="6 7" id="KW-0472">Membrane</keyword>
<feature type="transmembrane region" description="Helical" evidence="7">
    <location>
        <begin position="316"/>
        <end position="340"/>
    </location>
</feature>
<feature type="transmembrane region" description="Helical" evidence="7">
    <location>
        <begin position="99"/>
        <end position="117"/>
    </location>
</feature>
<keyword evidence="5 7" id="KW-1133">Transmembrane helix</keyword>
<comment type="similarity">
    <text evidence="2">Belongs to the UPF0324 family.</text>
</comment>
<name>A0A9X0R3N0_9PROT</name>
<keyword evidence="3" id="KW-1003">Cell membrane</keyword>
<keyword evidence="9" id="KW-1185">Reference proteome</keyword>
<evidence type="ECO:0000256" key="6">
    <source>
        <dbReference type="ARBA" id="ARBA00023136"/>
    </source>
</evidence>
<dbReference type="EMBL" id="JACOMF010000162">
    <property type="protein sequence ID" value="MBC4019296.1"/>
    <property type="molecule type" value="Genomic_DNA"/>
</dbReference>
<feature type="transmembrane region" description="Helical" evidence="7">
    <location>
        <begin position="257"/>
        <end position="277"/>
    </location>
</feature>
<organism evidence="8 9">
    <name type="scientific">Siccirubricoccus deserti</name>
    <dbReference type="NCBI Taxonomy" id="2013562"/>
    <lineage>
        <taxon>Bacteria</taxon>
        <taxon>Pseudomonadati</taxon>
        <taxon>Pseudomonadota</taxon>
        <taxon>Alphaproteobacteria</taxon>
        <taxon>Acetobacterales</taxon>
        <taxon>Roseomonadaceae</taxon>
        <taxon>Siccirubricoccus</taxon>
    </lineage>
</organism>
<protein>
    <submittedName>
        <fullName evidence="8">Sulfate exporter family transporter</fullName>
    </submittedName>
</protein>
<sequence length="341" mass="33962">MAAILRAAGELLPGLALCAAIAAVAWAVQALERSLFGFAWLDSLVLAILIGAAIRTNWEPAPAFRPGIRHASGTLLEVAVVLLGASLDPRAVAAGGLQLPVFIAGVVVLCLAAGYGAGRLLGLPHRTAMLIACGNAICGNSAIAAVAPVLGASAKEVASTVAFTAALGVLVVLVLPPLGTALALSASQYGTFAGLTVYAVPQVLAATAPFGSQAMQAGTLVKLLRVLTLGPVVLGLSAMQRRRKAADGHRPPVARRFVPWFILGFLALAAANAAGLVPQAARAPLHGLAGLLTSLAMAGLGVSVELRGLLRAGPRIVGAAAAGLVVLACASLVAIALLGVG</sequence>
<evidence type="ECO:0000256" key="4">
    <source>
        <dbReference type="ARBA" id="ARBA00022692"/>
    </source>
</evidence>
<feature type="transmembrane region" description="Helical" evidence="7">
    <location>
        <begin position="283"/>
        <end position="304"/>
    </location>
</feature>
<comment type="caution">
    <text evidence="8">The sequence shown here is derived from an EMBL/GenBank/DDBJ whole genome shotgun (WGS) entry which is preliminary data.</text>
</comment>
<gene>
    <name evidence="8" type="ORF">H7965_29220</name>
</gene>
<feature type="transmembrane region" description="Helical" evidence="7">
    <location>
        <begin position="37"/>
        <end position="56"/>
    </location>
</feature>
<dbReference type="GO" id="GO:0005886">
    <property type="term" value="C:plasma membrane"/>
    <property type="evidence" value="ECO:0007669"/>
    <property type="project" value="UniProtKB-SubCell"/>
</dbReference>
<dbReference type="Proteomes" id="UP000600101">
    <property type="component" value="Unassembled WGS sequence"/>
</dbReference>
<evidence type="ECO:0000313" key="9">
    <source>
        <dbReference type="Proteomes" id="UP000600101"/>
    </source>
</evidence>
<proteinExistence type="inferred from homology"/>
<comment type="subcellular location">
    <subcellularLocation>
        <location evidence="1">Cell membrane</location>
        <topology evidence="1">Multi-pass membrane protein</topology>
    </subcellularLocation>
</comment>
<feature type="transmembrane region" description="Helical" evidence="7">
    <location>
        <begin position="68"/>
        <end position="87"/>
    </location>
</feature>
<dbReference type="InterPro" id="IPR018383">
    <property type="entry name" value="UPF0324_pro"/>
</dbReference>
<accession>A0A9X0R3N0</accession>
<feature type="transmembrane region" description="Helical" evidence="7">
    <location>
        <begin position="162"/>
        <end position="184"/>
    </location>
</feature>
<feature type="transmembrane region" description="Helical" evidence="7">
    <location>
        <begin position="129"/>
        <end position="150"/>
    </location>
</feature>